<organism evidence="1 2">
    <name type="scientific">Amnibacterium kyonggiense</name>
    <dbReference type="NCBI Taxonomy" id="595671"/>
    <lineage>
        <taxon>Bacteria</taxon>
        <taxon>Bacillati</taxon>
        <taxon>Actinomycetota</taxon>
        <taxon>Actinomycetes</taxon>
        <taxon>Micrococcales</taxon>
        <taxon>Microbacteriaceae</taxon>
        <taxon>Amnibacterium</taxon>
    </lineage>
</organism>
<evidence type="ECO:0000313" key="2">
    <source>
        <dbReference type="Proteomes" id="UP000295344"/>
    </source>
</evidence>
<dbReference type="EMBL" id="SOAM01000001">
    <property type="protein sequence ID" value="TDS80598.1"/>
    <property type="molecule type" value="Genomic_DNA"/>
</dbReference>
<gene>
    <name evidence="1" type="ORF">CLV52_1164</name>
</gene>
<sequence length="98" mass="10830">MTDERVWTSRRALLAAPRGAWTPGRLRVSDRVLRFTAHDGTVTEVALEAVTAVRVTRLPHRVLVLETPSGPLRLRCFAVPAVAELLHGSGRDPDTPQR</sequence>
<comment type="caution">
    <text evidence="1">The sequence shown here is derived from an EMBL/GenBank/DDBJ whole genome shotgun (WGS) entry which is preliminary data.</text>
</comment>
<dbReference type="RefSeq" id="WP_133765300.1">
    <property type="nucleotide sequence ID" value="NZ_BAAARP010000001.1"/>
</dbReference>
<accession>A0A4R7FS82</accession>
<evidence type="ECO:0008006" key="3">
    <source>
        <dbReference type="Google" id="ProtNLM"/>
    </source>
</evidence>
<keyword evidence="2" id="KW-1185">Reference proteome</keyword>
<dbReference type="AlphaFoldDB" id="A0A4R7FS82"/>
<protein>
    <recommendedName>
        <fullName evidence="3">PH (Pleckstrin Homology) domain-containing protein</fullName>
    </recommendedName>
</protein>
<dbReference type="Proteomes" id="UP000295344">
    <property type="component" value="Unassembled WGS sequence"/>
</dbReference>
<reference evidence="1 2" key="1">
    <citation type="submission" date="2019-03" db="EMBL/GenBank/DDBJ databases">
        <title>Genomic Encyclopedia of Archaeal and Bacterial Type Strains, Phase II (KMG-II): from individual species to whole genera.</title>
        <authorList>
            <person name="Goeker M."/>
        </authorList>
    </citation>
    <scope>NUCLEOTIDE SEQUENCE [LARGE SCALE GENOMIC DNA]</scope>
    <source>
        <strain evidence="1 2">DSM 24782</strain>
    </source>
</reference>
<proteinExistence type="predicted"/>
<name>A0A4R7FS82_9MICO</name>
<evidence type="ECO:0000313" key="1">
    <source>
        <dbReference type="EMBL" id="TDS80598.1"/>
    </source>
</evidence>
<dbReference type="OrthoDB" id="9965755at2"/>